<dbReference type="OrthoDB" id="9807503at2"/>
<dbReference type="InterPro" id="IPR049940">
    <property type="entry name" value="GluQ/Sye"/>
</dbReference>
<dbReference type="SUPFAM" id="SSF52374">
    <property type="entry name" value="Nucleotidylyl transferase"/>
    <property type="match status" value="1"/>
</dbReference>
<dbReference type="EMBL" id="AGZR01000005">
    <property type="protein sequence ID" value="EPD33291.1"/>
    <property type="molecule type" value="Genomic_DNA"/>
</dbReference>
<keyword evidence="2" id="KW-0479">Metal-binding</keyword>
<dbReference type="PATRIC" id="fig|883161.3.peg.826"/>
<accession>S2W2C6</accession>
<evidence type="ECO:0000259" key="8">
    <source>
        <dbReference type="Pfam" id="PF00749"/>
    </source>
</evidence>
<dbReference type="HOGENOM" id="CLU_015768_0_0_11"/>
<dbReference type="GO" id="GO:0005524">
    <property type="term" value="F:ATP binding"/>
    <property type="evidence" value="ECO:0007669"/>
    <property type="project" value="UniProtKB-KW"/>
</dbReference>
<reference evidence="9 10" key="1">
    <citation type="submission" date="2013-04" db="EMBL/GenBank/DDBJ databases">
        <title>The Genome Sequence of Propionimicrobium lymphophilum ACS-093-V-SCH5.</title>
        <authorList>
            <consortium name="The Broad Institute Genomics Platform"/>
            <person name="Earl A."/>
            <person name="Ward D."/>
            <person name="Feldgarden M."/>
            <person name="Gevers D."/>
            <person name="Saerens B."/>
            <person name="Vaneechoutte M."/>
            <person name="Walker B."/>
            <person name="Young S."/>
            <person name="Zeng Q."/>
            <person name="Gargeya S."/>
            <person name="Fitzgerald M."/>
            <person name="Haas B."/>
            <person name="Abouelleil A."/>
            <person name="Allen A.W."/>
            <person name="Alvarado L."/>
            <person name="Arachchi H.M."/>
            <person name="Berlin A.M."/>
            <person name="Chapman S.B."/>
            <person name="Gainer-Dewar J."/>
            <person name="Goldberg J."/>
            <person name="Griggs A."/>
            <person name="Gujja S."/>
            <person name="Hansen M."/>
            <person name="Howarth C."/>
            <person name="Imamovic A."/>
            <person name="Ireland A."/>
            <person name="Larimer J."/>
            <person name="McCowan C."/>
            <person name="Murphy C."/>
            <person name="Pearson M."/>
            <person name="Poon T.W."/>
            <person name="Priest M."/>
            <person name="Roberts A."/>
            <person name="Saif S."/>
            <person name="Shea T."/>
            <person name="Sisk P."/>
            <person name="Sykes S."/>
            <person name="Wortman J."/>
            <person name="Nusbaum C."/>
            <person name="Birren B."/>
        </authorList>
    </citation>
    <scope>NUCLEOTIDE SEQUENCE [LARGE SCALE GENOMIC DNA]</scope>
    <source>
        <strain evidence="9 10">ACS-093-V-SCH5</strain>
    </source>
</reference>
<dbReference type="Proteomes" id="UP000014417">
    <property type="component" value="Unassembled WGS sequence"/>
</dbReference>
<dbReference type="PANTHER" id="PTHR43311">
    <property type="entry name" value="GLUTAMATE--TRNA LIGASE"/>
    <property type="match status" value="1"/>
</dbReference>
<protein>
    <recommendedName>
        <fullName evidence="8">Glutamyl/glutaminyl-tRNA synthetase class Ib catalytic domain-containing protein</fullName>
    </recommendedName>
</protein>
<dbReference type="InterPro" id="IPR014729">
    <property type="entry name" value="Rossmann-like_a/b/a_fold"/>
</dbReference>
<evidence type="ECO:0000256" key="7">
    <source>
        <dbReference type="RuleBase" id="RU363037"/>
    </source>
</evidence>
<dbReference type="GO" id="GO:0004818">
    <property type="term" value="F:glutamate-tRNA ligase activity"/>
    <property type="evidence" value="ECO:0007669"/>
    <property type="project" value="TreeGrafter"/>
</dbReference>
<name>S2W2C6_9ACTN</name>
<evidence type="ECO:0000313" key="10">
    <source>
        <dbReference type="Proteomes" id="UP000014417"/>
    </source>
</evidence>
<dbReference type="AlphaFoldDB" id="S2W2C6"/>
<evidence type="ECO:0000256" key="5">
    <source>
        <dbReference type="ARBA" id="ARBA00022840"/>
    </source>
</evidence>
<proteinExistence type="inferred from homology"/>
<dbReference type="Gene3D" id="3.40.50.620">
    <property type="entry name" value="HUPs"/>
    <property type="match status" value="1"/>
</dbReference>
<sequence length="309" mass="34165">MPPSERANLNCVKTIGRFAPSPTSDLHIGNLRTAVLAWLFANAEGGEMLLRVEDLDQQRVAAAPGVARRQIEDLRSLGLSWPEPVWRQSERIEVYREAASKLETYECFCTRREIAAASQAPHGDYRPYPGTCAILTQAQRDEKRQNRKPAIRVRAEQATFTVHDIHAGDVTGVVDDFVLFRADGTPAYNLAAVVDDGLGGVNQVVRGRDLLDSSPRQAWLASKLGFVVPTYVHVGLAVNENGDRLAKRDGGYTLRDLKAGPREFFAKLCESAGLPPANTPKELKDRLAGTDWRQSEAIWNDWVISGSLF</sequence>
<evidence type="ECO:0000256" key="6">
    <source>
        <dbReference type="ARBA" id="ARBA00023146"/>
    </source>
</evidence>
<dbReference type="GO" id="GO:0005829">
    <property type="term" value="C:cytosol"/>
    <property type="evidence" value="ECO:0007669"/>
    <property type="project" value="TreeGrafter"/>
</dbReference>
<dbReference type="NCBIfam" id="NF004315">
    <property type="entry name" value="PRK05710.1-4"/>
    <property type="match status" value="1"/>
</dbReference>
<keyword evidence="7" id="KW-0648">Protein biosynthesis</keyword>
<organism evidence="9 10">
    <name type="scientific">Propionimicrobium lymphophilum ACS-093-V-SCH5</name>
    <dbReference type="NCBI Taxonomy" id="883161"/>
    <lineage>
        <taxon>Bacteria</taxon>
        <taxon>Bacillati</taxon>
        <taxon>Actinomycetota</taxon>
        <taxon>Actinomycetes</taxon>
        <taxon>Propionibacteriales</taxon>
        <taxon>Propionibacteriaceae</taxon>
        <taxon>Propionimicrobium</taxon>
    </lineage>
</organism>
<keyword evidence="3 7" id="KW-0547">Nucleotide-binding</keyword>
<gene>
    <name evidence="9" type="ORF">HMPREF9306_00828</name>
</gene>
<keyword evidence="10" id="KW-1185">Reference proteome</keyword>
<keyword evidence="6 7" id="KW-0030">Aminoacyl-tRNA synthetase</keyword>
<evidence type="ECO:0000256" key="4">
    <source>
        <dbReference type="ARBA" id="ARBA00022833"/>
    </source>
</evidence>
<dbReference type="InterPro" id="IPR000924">
    <property type="entry name" value="Glu/Gln-tRNA-synth"/>
</dbReference>
<keyword evidence="1 7" id="KW-0436">Ligase</keyword>
<evidence type="ECO:0000313" key="9">
    <source>
        <dbReference type="EMBL" id="EPD33291.1"/>
    </source>
</evidence>
<dbReference type="PANTHER" id="PTHR43311:SF1">
    <property type="entry name" value="GLUTAMYL-Q TRNA(ASP) SYNTHETASE"/>
    <property type="match status" value="1"/>
</dbReference>
<dbReference type="STRING" id="883161.HMPREF9306_00828"/>
<keyword evidence="4" id="KW-0862">Zinc</keyword>
<dbReference type="GO" id="GO:0006424">
    <property type="term" value="P:glutamyl-tRNA aminoacylation"/>
    <property type="evidence" value="ECO:0007669"/>
    <property type="project" value="TreeGrafter"/>
</dbReference>
<evidence type="ECO:0000256" key="2">
    <source>
        <dbReference type="ARBA" id="ARBA00022723"/>
    </source>
</evidence>
<feature type="domain" description="Glutamyl/glutaminyl-tRNA synthetase class Ib catalytic" evidence="8">
    <location>
        <begin position="17"/>
        <end position="253"/>
    </location>
</feature>
<evidence type="ECO:0000256" key="1">
    <source>
        <dbReference type="ARBA" id="ARBA00022598"/>
    </source>
</evidence>
<evidence type="ECO:0000256" key="3">
    <source>
        <dbReference type="ARBA" id="ARBA00022741"/>
    </source>
</evidence>
<dbReference type="InterPro" id="IPR020058">
    <property type="entry name" value="Glu/Gln-tRNA-synth_Ib_cat-dom"/>
</dbReference>
<keyword evidence="5 7" id="KW-0067">ATP-binding</keyword>
<dbReference type="PRINTS" id="PR00987">
    <property type="entry name" value="TRNASYNTHGLU"/>
</dbReference>
<dbReference type="Pfam" id="PF00749">
    <property type="entry name" value="tRNA-synt_1c"/>
    <property type="match status" value="1"/>
</dbReference>
<comment type="caution">
    <text evidence="9">The sequence shown here is derived from an EMBL/GenBank/DDBJ whole genome shotgun (WGS) entry which is preliminary data.</text>
</comment>
<comment type="similarity">
    <text evidence="7">Belongs to the class-I aminoacyl-tRNA synthetase family.</text>
</comment>